<accession>A0A450XMJ5</accession>
<dbReference type="EMBL" id="CAADFO010000007">
    <property type="protein sequence ID" value="VFK24178.1"/>
    <property type="molecule type" value="Genomic_DNA"/>
</dbReference>
<reference evidence="2" key="1">
    <citation type="submission" date="2019-02" db="EMBL/GenBank/DDBJ databases">
        <authorList>
            <person name="Gruber-Vodicka R. H."/>
            <person name="Seah K. B. B."/>
        </authorList>
    </citation>
    <scope>NUCLEOTIDE SEQUENCE</scope>
    <source>
        <strain evidence="1">BECK_BZ197</strain>
        <strain evidence="3">BECK_BZ198</strain>
        <strain evidence="2">BECK_BZ199</strain>
    </source>
</reference>
<evidence type="ECO:0000313" key="1">
    <source>
        <dbReference type="EMBL" id="VFK24178.1"/>
    </source>
</evidence>
<sequence>MIFKIDAIPHRIRDPVCCPQSHRRFPLGLNAGIVRIAELYHLPGFRLHPPPLRAAALLTVRDNPGIGIDLGAVALSIFRSASLMSTIAAIGPGNGDEPLTVRTEAIPAVIVNAAFLFILGDGLATAGDNGKPRQGKTHTQ</sequence>
<dbReference type="EMBL" id="CAADGH010000019">
    <property type="protein sequence ID" value="VFK75297.1"/>
    <property type="molecule type" value="Genomic_DNA"/>
</dbReference>
<dbReference type="AlphaFoldDB" id="A0A450XMJ5"/>
<proteinExistence type="predicted"/>
<organism evidence="2">
    <name type="scientific">Candidatus Kentrum sp. MB</name>
    <dbReference type="NCBI Taxonomy" id="2138164"/>
    <lineage>
        <taxon>Bacteria</taxon>
        <taxon>Pseudomonadati</taxon>
        <taxon>Pseudomonadota</taxon>
        <taxon>Gammaproteobacteria</taxon>
        <taxon>Candidatus Kentrum</taxon>
    </lineage>
</organism>
<name>A0A450XMJ5_9GAMM</name>
<protein>
    <submittedName>
        <fullName evidence="2">Uncharacterized protein</fullName>
    </submittedName>
</protein>
<gene>
    <name evidence="1" type="ORF">BECKMB1821G_GA0114241_100748</name>
    <name evidence="3" type="ORF">BECKMB1821H_GA0114242_101929</name>
    <name evidence="2" type="ORF">BECKMB1821I_GA0114274_101630</name>
</gene>
<evidence type="ECO:0000313" key="2">
    <source>
        <dbReference type="EMBL" id="VFK30553.1"/>
    </source>
</evidence>
<evidence type="ECO:0000313" key="3">
    <source>
        <dbReference type="EMBL" id="VFK75297.1"/>
    </source>
</evidence>
<dbReference type="EMBL" id="CAADFQ010000016">
    <property type="protein sequence ID" value="VFK30553.1"/>
    <property type="molecule type" value="Genomic_DNA"/>
</dbReference>